<comment type="cofactor">
    <cofactor evidence="1">
        <name>thiamine diphosphate</name>
        <dbReference type="ChEBI" id="CHEBI:58937"/>
    </cofactor>
</comment>
<gene>
    <name evidence="5" type="ordered locus">Sulac_2763</name>
</gene>
<protein>
    <submittedName>
        <fullName evidence="5">Pyruvate dehydrogenase (Acetyl-transferring)</fullName>
        <ecNumber evidence="5">1.2.4.1</ecNumber>
    </submittedName>
</protein>
<name>G8TYG3_SULAD</name>
<keyword evidence="6" id="KW-1185">Reference proteome</keyword>
<dbReference type="InterPro" id="IPR029061">
    <property type="entry name" value="THDP-binding"/>
</dbReference>
<dbReference type="CDD" id="cd02000">
    <property type="entry name" value="TPP_E1_PDC_ADC_BCADC"/>
    <property type="match status" value="1"/>
</dbReference>
<dbReference type="HOGENOM" id="CLU_029393_5_0_9"/>
<organism evidence="5 6">
    <name type="scientific">Sulfobacillus acidophilus (strain ATCC 700253 / DSM 10332 / NAL)</name>
    <dbReference type="NCBI Taxonomy" id="679936"/>
    <lineage>
        <taxon>Bacteria</taxon>
        <taxon>Bacillati</taxon>
        <taxon>Bacillota</taxon>
        <taxon>Clostridia</taxon>
        <taxon>Eubacteriales</taxon>
        <taxon>Clostridiales Family XVII. Incertae Sedis</taxon>
        <taxon>Sulfobacillus</taxon>
    </lineage>
</organism>
<dbReference type="GO" id="GO:0004739">
    <property type="term" value="F:pyruvate dehydrogenase (acetyl-transferring) activity"/>
    <property type="evidence" value="ECO:0007669"/>
    <property type="project" value="UniProtKB-EC"/>
</dbReference>
<evidence type="ECO:0000256" key="1">
    <source>
        <dbReference type="ARBA" id="ARBA00001964"/>
    </source>
</evidence>
<evidence type="ECO:0000313" key="5">
    <source>
        <dbReference type="EMBL" id="AEW06224.1"/>
    </source>
</evidence>
<reference evidence="6" key="1">
    <citation type="submission" date="2011-12" db="EMBL/GenBank/DDBJ databases">
        <title>The complete genome of chromosome of Sulfobacillus acidophilus DSM 10332.</title>
        <authorList>
            <person name="Lucas S."/>
            <person name="Han J."/>
            <person name="Lapidus A."/>
            <person name="Bruce D."/>
            <person name="Goodwin L."/>
            <person name="Pitluck S."/>
            <person name="Peters L."/>
            <person name="Kyrpides N."/>
            <person name="Mavromatis K."/>
            <person name="Ivanova N."/>
            <person name="Mikhailova N."/>
            <person name="Chertkov O."/>
            <person name="Saunders E."/>
            <person name="Detter J.C."/>
            <person name="Tapia R."/>
            <person name="Han C."/>
            <person name="Land M."/>
            <person name="Hauser L."/>
            <person name="Markowitz V."/>
            <person name="Cheng J.-F."/>
            <person name="Hugenholtz P."/>
            <person name="Woyke T."/>
            <person name="Wu D."/>
            <person name="Pukall R."/>
            <person name="Gehrich-Schroeter G."/>
            <person name="Schneider S."/>
            <person name="Klenk H.-P."/>
            <person name="Eisen J.A."/>
        </authorList>
    </citation>
    <scope>NUCLEOTIDE SEQUENCE [LARGE SCALE GENOMIC DNA]</scope>
    <source>
        <strain evidence="6">ATCC 700253 / DSM 10332 / NAL</strain>
    </source>
</reference>
<reference evidence="5 6" key="2">
    <citation type="journal article" date="2012" name="Stand. Genomic Sci.">
        <title>Complete genome sequence of the moderately thermophilic mineral-sulfide-oxidizing firmicute Sulfobacillus acidophilus type strain (NAL(T)).</title>
        <authorList>
            <person name="Anderson I."/>
            <person name="Chertkov O."/>
            <person name="Chen A."/>
            <person name="Saunders E."/>
            <person name="Lapidus A."/>
            <person name="Nolan M."/>
            <person name="Lucas S."/>
            <person name="Hammon N."/>
            <person name="Deshpande S."/>
            <person name="Cheng J.F."/>
            <person name="Han C."/>
            <person name="Tapia R."/>
            <person name="Goodwin L.A."/>
            <person name="Pitluck S."/>
            <person name="Liolios K."/>
            <person name="Pagani I."/>
            <person name="Ivanova N."/>
            <person name="Mikhailova N."/>
            <person name="Pati A."/>
            <person name="Palaniappan K."/>
            <person name="Land M."/>
            <person name="Pan C."/>
            <person name="Rohde M."/>
            <person name="Pukall R."/>
            <person name="Goker M."/>
            <person name="Detter J.C."/>
            <person name="Woyke T."/>
            <person name="Bristow J."/>
            <person name="Eisen J.A."/>
            <person name="Markowitz V."/>
            <person name="Hugenholtz P."/>
            <person name="Kyrpides N.C."/>
            <person name="Klenk H.P."/>
            <person name="Mavromatis K."/>
        </authorList>
    </citation>
    <scope>NUCLEOTIDE SEQUENCE [LARGE SCALE GENOMIC DNA]</scope>
    <source>
        <strain evidence="6">ATCC 700253 / DSM 10332 / NAL</strain>
    </source>
</reference>
<feature type="domain" description="Dehydrogenase E1 component" evidence="4">
    <location>
        <begin position="41"/>
        <end position="315"/>
    </location>
</feature>
<dbReference type="EC" id="1.2.4.1" evidence="5"/>
<dbReference type="KEGG" id="sap:Sulac_2763"/>
<dbReference type="PATRIC" id="fig|679936.5.peg.2857"/>
<dbReference type="InterPro" id="IPR001017">
    <property type="entry name" value="DH_E1"/>
</dbReference>
<evidence type="ECO:0000256" key="2">
    <source>
        <dbReference type="ARBA" id="ARBA00023002"/>
    </source>
</evidence>
<evidence type="ECO:0000313" key="6">
    <source>
        <dbReference type="Proteomes" id="UP000005439"/>
    </source>
</evidence>
<sequence length="326" mass="35759">MDSYREMYRMMCLIRRYEDRMAEIYTEGKTPLFSIAAGTVPGEMHLAAGQEPVAVGVIRHLRPDDIVTAPHRPHHLAIAKGVDLRRMTAEIFGRRTGLSHGKGGHMHLFDPVVHFSCSGIVGAGFPPAVGAALAFRRQGRDSVAVAFAGEGAANQGTFHESLNLAALWKVPVVFVIEDNHYAISVAKDHSTAVARNSDRAGAYGIPGVYVSGNDVLAISEAAQEAVERARRGEGPTLLEVETTRLYGHFQGDAEAYLKAGEKEAWRAQDPIRHFREFLIEHQYLTESEDENIQNEVAQVVEEAISFARESDEPSPAEALTDVFVAR</sequence>
<dbReference type="InterPro" id="IPR050642">
    <property type="entry name" value="PDH_E1_Alpha_Subunit"/>
</dbReference>
<keyword evidence="3" id="KW-0786">Thiamine pyrophosphate</keyword>
<evidence type="ECO:0000259" key="4">
    <source>
        <dbReference type="Pfam" id="PF00676"/>
    </source>
</evidence>
<dbReference type="PANTHER" id="PTHR11516">
    <property type="entry name" value="PYRUVATE DEHYDROGENASE E1 COMPONENT, ALPHA SUBUNIT BACTERIAL AND ORGANELLAR"/>
    <property type="match status" value="1"/>
</dbReference>
<keyword evidence="5" id="KW-0670">Pyruvate</keyword>
<dbReference type="Pfam" id="PF00676">
    <property type="entry name" value="E1_dh"/>
    <property type="match status" value="1"/>
</dbReference>
<dbReference type="AlphaFoldDB" id="G8TYG3"/>
<keyword evidence="2 5" id="KW-0560">Oxidoreductase</keyword>
<dbReference type="GO" id="GO:0006086">
    <property type="term" value="P:pyruvate decarboxylation to acetyl-CoA"/>
    <property type="evidence" value="ECO:0007669"/>
    <property type="project" value="TreeGrafter"/>
</dbReference>
<dbReference type="Gene3D" id="3.40.50.970">
    <property type="match status" value="1"/>
</dbReference>
<proteinExistence type="predicted"/>
<dbReference type="EMBL" id="CP003179">
    <property type="protein sequence ID" value="AEW06224.1"/>
    <property type="molecule type" value="Genomic_DNA"/>
</dbReference>
<dbReference type="STRING" id="679936.Sulac_2763"/>
<dbReference type="Proteomes" id="UP000005439">
    <property type="component" value="Chromosome"/>
</dbReference>
<evidence type="ECO:0000256" key="3">
    <source>
        <dbReference type="ARBA" id="ARBA00023052"/>
    </source>
</evidence>
<accession>G8TYG3</accession>
<dbReference type="SUPFAM" id="SSF52518">
    <property type="entry name" value="Thiamin diphosphate-binding fold (THDP-binding)"/>
    <property type="match status" value="1"/>
</dbReference>
<dbReference type="PANTHER" id="PTHR11516:SF60">
    <property type="entry name" value="PYRUVATE DEHYDROGENASE E1 COMPONENT SUBUNIT ALPHA"/>
    <property type="match status" value="1"/>
</dbReference>